<evidence type="ECO:0000313" key="1">
    <source>
        <dbReference type="EMBL" id="AEG93305.1"/>
    </source>
</evidence>
<keyword evidence="2" id="KW-1185">Reference proteome</keyword>
<dbReference type="HOGENOM" id="CLU_1383161_0_0_4"/>
<dbReference type="KEGG" id="rta:Rta_22090"/>
<evidence type="ECO:0000313" key="2">
    <source>
        <dbReference type="Proteomes" id="UP000008385"/>
    </source>
</evidence>
<dbReference type="Proteomes" id="UP000008385">
    <property type="component" value="Chromosome"/>
</dbReference>
<organism evidence="1 2">
    <name type="scientific">Ramlibacter tataouinensis (strain ATCC BAA-407 / DSM 14655 / LMG 21543 / TTB310)</name>
    <dbReference type="NCBI Taxonomy" id="365046"/>
    <lineage>
        <taxon>Bacteria</taxon>
        <taxon>Pseudomonadati</taxon>
        <taxon>Pseudomonadota</taxon>
        <taxon>Betaproteobacteria</taxon>
        <taxon>Burkholderiales</taxon>
        <taxon>Comamonadaceae</taxon>
        <taxon>Ramlibacter</taxon>
    </lineage>
</organism>
<reference evidence="2" key="1">
    <citation type="submission" date="2006-01" db="EMBL/GenBank/DDBJ databases">
        <title>Genome of the cyst-dividing bacterium Ramlibacter tataouinensis.</title>
        <authorList>
            <person name="Barakat M."/>
            <person name="Ortet P."/>
            <person name="De Luca G."/>
            <person name="Jourlin-Castelli C."/>
            <person name="Ansaldi M."/>
            <person name="Py B."/>
            <person name="Fichant G."/>
            <person name="Coutinho P."/>
            <person name="Voulhoux R."/>
            <person name="Bastien O."/>
            <person name="Roy S."/>
            <person name="Marechal E."/>
            <person name="Henrissat B."/>
            <person name="Quentin Y."/>
            <person name="Noirot P."/>
            <person name="Filloux A."/>
            <person name="Mejean V."/>
            <person name="DuBow M."/>
            <person name="Barras F."/>
            <person name="Heulin T."/>
        </authorList>
    </citation>
    <scope>NUCLEOTIDE SEQUENCE [LARGE SCALE GENOMIC DNA]</scope>
    <source>
        <strain evidence="2">ATCC BAA-407 / DSM 14655 / LMG 21543 / TTB310</strain>
    </source>
</reference>
<dbReference type="AlphaFoldDB" id="F5XZU4"/>
<dbReference type="PATRIC" id="fig|365046.3.peg.2262"/>
<reference evidence="1 2" key="2">
    <citation type="journal article" date="2011" name="PLoS ONE">
        <title>The Cyst-Dividing Bacterium Ramlibacter tataouinensis TTB310 Genome Reveals a Well-Stocked Toolbox for Adaptation to a Desert Environment.</title>
        <authorList>
            <person name="De Luca G."/>
            <person name="Barakat M."/>
            <person name="Ortet P."/>
            <person name="Fochesato S."/>
            <person name="Jourlin-Castelli C."/>
            <person name="Ansaldi M."/>
            <person name="Py B."/>
            <person name="Fichant G."/>
            <person name="Coutinho P.M."/>
            <person name="Voulhoux R."/>
            <person name="Bastien O."/>
            <person name="Marechal E."/>
            <person name="Henrissat B."/>
            <person name="Quentin Y."/>
            <person name="Noirot P."/>
            <person name="Filloux A."/>
            <person name="Mejean V."/>
            <person name="Dubow M.S."/>
            <person name="Barras F."/>
            <person name="Barbe V."/>
            <person name="Weissenbach J."/>
            <person name="Mihalcescu I."/>
            <person name="Vermeglio A."/>
            <person name="Achouak W."/>
            <person name="Heulin T."/>
        </authorList>
    </citation>
    <scope>NUCLEOTIDE SEQUENCE [LARGE SCALE GENOMIC DNA]</scope>
    <source>
        <strain evidence="2">ATCC BAA-407 / DSM 14655 / LMG 21543 / TTB310</strain>
    </source>
</reference>
<proteinExistence type="predicted"/>
<protein>
    <submittedName>
        <fullName evidence="1">Uncharacterized protein</fullName>
    </submittedName>
</protein>
<name>F5XZU4_RAMTT</name>
<dbReference type="STRING" id="365046.Rta_22090"/>
<accession>F5XZU4</accession>
<gene>
    <name evidence="1" type="ordered locus">Rta_22090</name>
</gene>
<dbReference type="EMBL" id="CP000245">
    <property type="protein sequence ID" value="AEG93305.1"/>
    <property type="molecule type" value="Genomic_DNA"/>
</dbReference>
<dbReference type="eggNOG" id="ENOG50336DT">
    <property type="taxonomic scope" value="Bacteria"/>
</dbReference>
<sequence length="197" mass="21696">MAFTQGSGPGSGSGFALKGYVGGKPWRLELGRPSRDYIHGQELRARAELGIDEDAAVLLMNRPLKDALEKKAYATYTDGLQTIAAMGLPEEIRWLSLYQEVGWDSLPREFWARYAVLADRRENALAWIDPPLAQQLMAWPQPAPGPEVPFMLLLLRGKAYLRMQYDSASMSTFQHATAVFTGACEAAIGGLPAGRPR</sequence>